<proteinExistence type="predicted"/>
<sequence>MRHGFYVPNFGSFGDVRVLADLAADAEDAGWDGLFLWDHLQVVEPAVDVWMAMTAMALRTERLRMGPLVTPLPRRHIAELARQALTLDELSGGRLVLGLGAGYPHLPDFSAFGDDRDLRTRAAVLDEGLEVLDRLLRGEAVTHHGPHFSVDCPAFATSPDRPRVPLWVAASWPAQRPVRRAARWDGVVPVQLFDLEIGQADLEGLVSTVRQIRGEDRPFDVTRFGRTAGPSDTAAVEAAAKAGATWWIEFTAMGEGTVDDARERLRLGPPRC</sequence>
<evidence type="ECO:0000313" key="4">
    <source>
        <dbReference type="Proteomes" id="UP000198960"/>
    </source>
</evidence>
<protein>
    <submittedName>
        <fullName evidence="3">Luciferase-like monooxygenase</fullName>
    </submittedName>
</protein>
<dbReference type="PANTHER" id="PTHR43244:SF1">
    <property type="entry name" value="5,10-METHYLENETETRAHYDROMETHANOPTERIN REDUCTASE"/>
    <property type="match status" value="1"/>
</dbReference>
<dbReference type="EMBL" id="FOEE01000007">
    <property type="protein sequence ID" value="SEO95791.1"/>
    <property type="molecule type" value="Genomic_DNA"/>
</dbReference>
<evidence type="ECO:0000259" key="2">
    <source>
        <dbReference type="Pfam" id="PF00296"/>
    </source>
</evidence>
<dbReference type="Gene3D" id="3.20.20.30">
    <property type="entry name" value="Luciferase-like domain"/>
    <property type="match status" value="1"/>
</dbReference>
<evidence type="ECO:0000313" key="3">
    <source>
        <dbReference type="EMBL" id="SEO95791.1"/>
    </source>
</evidence>
<accession>A0A1H8TY09</accession>
<organism evidence="3 4">
    <name type="scientific">Trujillonella endophytica</name>
    <dbReference type="NCBI Taxonomy" id="673521"/>
    <lineage>
        <taxon>Bacteria</taxon>
        <taxon>Bacillati</taxon>
        <taxon>Actinomycetota</taxon>
        <taxon>Actinomycetes</taxon>
        <taxon>Geodermatophilales</taxon>
        <taxon>Geodermatophilaceae</taxon>
        <taxon>Trujillonella</taxon>
    </lineage>
</organism>
<dbReference type="Pfam" id="PF00296">
    <property type="entry name" value="Bac_luciferase"/>
    <property type="match status" value="1"/>
</dbReference>
<evidence type="ECO:0000256" key="1">
    <source>
        <dbReference type="ARBA" id="ARBA00023002"/>
    </source>
</evidence>
<dbReference type="AlphaFoldDB" id="A0A1H8TY09"/>
<name>A0A1H8TY09_9ACTN</name>
<dbReference type="Proteomes" id="UP000198960">
    <property type="component" value="Unassembled WGS sequence"/>
</dbReference>
<dbReference type="SUPFAM" id="SSF51679">
    <property type="entry name" value="Bacterial luciferase-like"/>
    <property type="match status" value="1"/>
</dbReference>
<dbReference type="STRING" id="673521.SAMN05660991_02532"/>
<reference evidence="4" key="1">
    <citation type="submission" date="2016-10" db="EMBL/GenBank/DDBJ databases">
        <authorList>
            <person name="Varghese N."/>
            <person name="Submissions S."/>
        </authorList>
    </citation>
    <scope>NUCLEOTIDE SEQUENCE [LARGE SCALE GENOMIC DNA]</scope>
    <source>
        <strain evidence="4">DSM 45413</strain>
    </source>
</reference>
<dbReference type="OrthoDB" id="5175259at2"/>
<feature type="domain" description="Luciferase-like" evidence="2">
    <location>
        <begin position="15"/>
        <end position="247"/>
    </location>
</feature>
<dbReference type="InterPro" id="IPR011251">
    <property type="entry name" value="Luciferase-like_dom"/>
</dbReference>
<keyword evidence="3" id="KW-0503">Monooxygenase</keyword>
<dbReference type="RefSeq" id="WP_091943644.1">
    <property type="nucleotide sequence ID" value="NZ_FOEE01000007.1"/>
</dbReference>
<gene>
    <name evidence="3" type="ORF">SAMN05660991_02532</name>
</gene>
<dbReference type="PANTHER" id="PTHR43244">
    <property type="match status" value="1"/>
</dbReference>
<dbReference type="InterPro" id="IPR050564">
    <property type="entry name" value="F420-G6PD/mer"/>
</dbReference>
<keyword evidence="4" id="KW-1185">Reference proteome</keyword>
<dbReference type="GO" id="GO:0004497">
    <property type="term" value="F:monooxygenase activity"/>
    <property type="evidence" value="ECO:0007669"/>
    <property type="project" value="UniProtKB-KW"/>
</dbReference>
<dbReference type="InterPro" id="IPR036661">
    <property type="entry name" value="Luciferase-like_sf"/>
</dbReference>
<dbReference type="GO" id="GO:0016705">
    <property type="term" value="F:oxidoreductase activity, acting on paired donors, with incorporation or reduction of molecular oxygen"/>
    <property type="evidence" value="ECO:0007669"/>
    <property type="project" value="InterPro"/>
</dbReference>
<keyword evidence="1" id="KW-0560">Oxidoreductase</keyword>